<accession>A0AAJ4DN56</accession>
<dbReference type="EMBL" id="CP041166">
    <property type="protein sequence ID" value="QFR43701.1"/>
    <property type="molecule type" value="Genomic_DNA"/>
</dbReference>
<evidence type="ECO:0000313" key="1">
    <source>
        <dbReference type="EMBL" id="QFR43701.1"/>
    </source>
</evidence>
<name>A0AAJ4DN56_9BACT</name>
<dbReference type="RefSeq" id="WP_152299763.1">
    <property type="nucleotide sequence ID" value="NZ_CP041166.1"/>
</dbReference>
<gene>
    <name evidence="1" type="ORF">FJR47_07160</name>
</gene>
<reference evidence="2" key="1">
    <citation type="submission" date="2019-06" db="EMBL/GenBank/DDBJ databases">
        <title>Sulfurimonas gotlandica sp. nov., a chemoautotrophic and psychrotolerant epsilonproteobacterium isolated from a pelagic redoxcline, and an emended description of the genus Sulfurimonas.</title>
        <authorList>
            <person name="Wang S."/>
            <person name="Jiang L."/>
            <person name="Shao Z."/>
        </authorList>
    </citation>
    <scope>NUCLEOTIDE SEQUENCE [LARGE SCALE GENOMIC DNA]</scope>
    <source>
        <strain evidence="2">1-1N</strain>
    </source>
</reference>
<dbReference type="AlphaFoldDB" id="A0AAJ4DN56"/>
<organism evidence="1 2">
    <name type="scientific">Sulfurimonas xiamenensis</name>
    <dbReference type="NCBI Taxonomy" id="2590021"/>
    <lineage>
        <taxon>Bacteria</taxon>
        <taxon>Pseudomonadati</taxon>
        <taxon>Campylobacterota</taxon>
        <taxon>Epsilonproteobacteria</taxon>
        <taxon>Campylobacterales</taxon>
        <taxon>Sulfurimonadaceae</taxon>
        <taxon>Sulfurimonas</taxon>
    </lineage>
</organism>
<proteinExistence type="predicted"/>
<dbReference type="KEGG" id="suln:FJR47_07160"/>
<dbReference type="Proteomes" id="UP000326061">
    <property type="component" value="Chromosome"/>
</dbReference>
<protein>
    <submittedName>
        <fullName evidence="1">Uncharacterized protein</fullName>
    </submittedName>
</protein>
<evidence type="ECO:0000313" key="2">
    <source>
        <dbReference type="Proteomes" id="UP000326061"/>
    </source>
</evidence>
<keyword evidence="2" id="KW-1185">Reference proteome</keyword>
<sequence>MNSLNFTVVSKKIYYILEYKIFQIKEKTLQKIAQKKALFSEASTPHLSSESFFAPCKMKQISPFLLYSLVRCPKQVAAIQQKKHFTRLQLSFLNQFSFFYKKS</sequence>